<organism evidence="1 2">
    <name type="scientific">Dentiscutata erythropus</name>
    <dbReference type="NCBI Taxonomy" id="1348616"/>
    <lineage>
        <taxon>Eukaryota</taxon>
        <taxon>Fungi</taxon>
        <taxon>Fungi incertae sedis</taxon>
        <taxon>Mucoromycota</taxon>
        <taxon>Glomeromycotina</taxon>
        <taxon>Glomeromycetes</taxon>
        <taxon>Diversisporales</taxon>
        <taxon>Gigasporaceae</taxon>
        <taxon>Dentiscutata</taxon>
    </lineage>
</organism>
<accession>A0A9N9DUW1</accession>
<reference evidence="1" key="1">
    <citation type="submission" date="2021-06" db="EMBL/GenBank/DDBJ databases">
        <authorList>
            <person name="Kallberg Y."/>
            <person name="Tangrot J."/>
            <person name="Rosling A."/>
        </authorList>
    </citation>
    <scope>NUCLEOTIDE SEQUENCE</scope>
    <source>
        <strain evidence="1">MA453B</strain>
    </source>
</reference>
<keyword evidence="2" id="KW-1185">Reference proteome</keyword>
<comment type="caution">
    <text evidence="1">The sequence shown here is derived from an EMBL/GenBank/DDBJ whole genome shotgun (WGS) entry which is preliminary data.</text>
</comment>
<evidence type="ECO:0000313" key="1">
    <source>
        <dbReference type="EMBL" id="CAG8648656.1"/>
    </source>
</evidence>
<name>A0A9N9DUW1_9GLOM</name>
<dbReference type="Proteomes" id="UP000789405">
    <property type="component" value="Unassembled WGS sequence"/>
</dbReference>
<protein>
    <submittedName>
        <fullName evidence="1">16178_t:CDS:1</fullName>
    </submittedName>
</protein>
<dbReference type="AlphaFoldDB" id="A0A9N9DUW1"/>
<proteinExistence type="predicted"/>
<gene>
    <name evidence="1" type="ORF">DERYTH_LOCUS10060</name>
</gene>
<sequence>MSNYYESNIRGGKTIPILTKFDNTSASKNPTATNILTYKPTRSTINPAITTNIENAKCRSIKLF</sequence>
<dbReference type="EMBL" id="CAJVPY010005704">
    <property type="protein sequence ID" value="CAG8648656.1"/>
    <property type="molecule type" value="Genomic_DNA"/>
</dbReference>
<evidence type="ECO:0000313" key="2">
    <source>
        <dbReference type="Proteomes" id="UP000789405"/>
    </source>
</evidence>